<feature type="domain" description="DUF2061" evidence="2">
    <location>
        <begin position="1"/>
        <end position="52"/>
    </location>
</feature>
<name>A0A5R9ICB4_9GAMM</name>
<proteinExistence type="predicted"/>
<dbReference type="RefSeq" id="WP_138321511.1">
    <property type="nucleotide sequence ID" value="NZ_VCBC01000021.1"/>
</dbReference>
<comment type="caution">
    <text evidence="3">The sequence shown here is derived from an EMBL/GenBank/DDBJ whole genome shotgun (WGS) entry which is preliminary data.</text>
</comment>
<evidence type="ECO:0000256" key="1">
    <source>
        <dbReference type="SAM" id="Phobius"/>
    </source>
</evidence>
<evidence type="ECO:0000313" key="4">
    <source>
        <dbReference type="Proteomes" id="UP000307790"/>
    </source>
</evidence>
<organism evidence="3 4">
    <name type="scientific">Thalassotalea litorea</name>
    <dbReference type="NCBI Taxonomy" id="2020715"/>
    <lineage>
        <taxon>Bacteria</taxon>
        <taxon>Pseudomonadati</taxon>
        <taxon>Pseudomonadota</taxon>
        <taxon>Gammaproteobacteria</taxon>
        <taxon>Alteromonadales</taxon>
        <taxon>Colwelliaceae</taxon>
        <taxon>Thalassotalea</taxon>
    </lineage>
</organism>
<keyword evidence="4" id="KW-1185">Reference proteome</keyword>
<protein>
    <submittedName>
        <fullName evidence="3">DUF2061 domain-containing protein</fullName>
    </submittedName>
</protein>
<keyword evidence="1" id="KW-0472">Membrane</keyword>
<accession>A0A5R9ICB4</accession>
<dbReference type="Proteomes" id="UP000307790">
    <property type="component" value="Unassembled WGS sequence"/>
</dbReference>
<reference evidence="3 4" key="1">
    <citation type="submission" date="2019-05" db="EMBL/GenBank/DDBJ databases">
        <title>Genome sequences of Thalassotalea litorea 1K03283.</title>
        <authorList>
            <person name="Zhang D."/>
        </authorList>
    </citation>
    <scope>NUCLEOTIDE SEQUENCE [LARGE SCALE GENOMIC DNA]</scope>
    <source>
        <strain evidence="3 4">MCCC 1K03283</strain>
    </source>
</reference>
<evidence type="ECO:0000313" key="3">
    <source>
        <dbReference type="EMBL" id="TLU61013.1"/>
    </source>
</evidence>
<feature type="transmembrane region" description="Helical" evidence="1">
    <location>
        <begin position="12"/>
        <end position="35"/>
    </location>
</feature>
<dbReference type="InterPro" id="IPR018638">
    <property type="entry name" value="DUF2061_membrane"/>
</dbReference>
<sequence>MNKTFSFAITHFSVAFLVTYLLTGDLLLGSLVAIVEPLVNTFAYHIHEKIWNAKMHTGEQKHAPSSKHGSLYFAQHA</sequence>
<gene>
    <name evidence="3" type="ORF">FE810_16005</name>
</gene>
<keyword evidence="1" id="KW-1133">Transmembrane helix</keyword>
<dbReference type="OrthoDB" id="9133582at2"/>
<keyword evidence="1" id="KW-0812">Transmembrane</keyword>
<dbReference type="EMBL" id="VCBC01000021">
    <property type="protein sequence ID" value="TLU61013.1"/>
    <property type="molecule type" value="Genomic_DNA"/>
</dbReference>
<dbReference type="AlphaFoldDB" id="A0A5R9ICB4"/>
<dbReference type="Pfam" id="PF09834">
    <property type="entry name" value="DUF2061"/>
    <property type="match status" value="1"/>
</dbReference>
<evidence type="ECO:0000259" key="2">
    <source>
        <dbReference type="Pfam" id="PF09834"/>
    </source>
</evidence>